<evidence type="ECO:0000256" key="3">
    <source>
        <dbReference type="ARBA" id="ARBA00022722"/>
    </source>
</evidence>
<keyword evidence="6" id="KW-0812">Transmembrane</keyword>
<comment type="caution">
    <text evidence="8">The sequence shown here is derived from an EMBL/GenBank/DDBJ whole genome shotgun (WGS) entry which is preliminary data.</text>
</comment>
<evidence type="ECO:0000256" key="6">
    <source>
        <dbReference type="SAM" id="Phobius"/>
    </source>
</evidence>
<name>A0ABR3LIL1_9TELE</name>
<dbReference type="Gene3D" id="2.30.30.850">
    <property type="match status" value="1"/>
</dbReference>
<dbReference type="InterPro" id="IPR040643">
    <property type="entry name" value="MLVIN_C"/>
</dbReference>
<keyword evidence="5" id="KW-0378">Hydrolase</keyword>
<evidence type="ECO:0000313" key="8">
    <source>
        <dbReference type="EMBL" id="KAL1252175.1"/>
    </source>
</evidence>
<feature type="domain" description="Murine leukemia virus integrase C-terminal" evidence="7">
    <location>
        <begin position="31"/>
        <end position="60"/>
    </location>
</feature>
<evidence type="ECO:0000259" key="7">
    <source>
        <dbReference type="Pfam" id="PF18697"/>
    </source>
</evidence>
<keyword evidence="6" id="KW-1133">Transmembrane helix</keyword>
<evidence type="ECO:0000256" key="5">
    <source>
        <dbReference type="ARBA" id="ARBA00022801"/>
    </source>
</evidence>
<proteinExistence type="predicted"/>
<evidence type="ECO:0000256" key="4">
    <source>
        <dbReference type="ARBA" id="ARBA00022759"/>
    </source>
</evidence>
<keyword evidence="6" id="KW-0472">Membrane</keyword>
<keyword evidence="1" id="KW-0808">Transferase</keyword>
<keyword evidence="9" id="KW-1185">Reference proteome</keyword>
<reference evidence="8 9" key="1">
    <citation type="submission" date="2023-09" db="EMBL/GenBank/DDBJ databases">
        <authorList>
            <person name="Wang M."/>
        </authorList>
    </citation>
    <scope>NUCLEOTIDE SEQUENCE [LARGE SCALE GENOMIC DNA]</scope>
    <source>
        <strain evidence="8">GT-2023</strain>
        <tissue evidence="8">Liver</tissue>
    </source>
</reference>
<evidence type="ECO:0000256" key="2">
    <source>
        <dbReference type="ARBA" id="ARBA00022695"/>
    </source>
</evidence>
<evidence type="ECO:0000256" key="1">
    <source>
        <dbReference type="ARBA" id="ARBA00022679"/>
    </source>
</evidence>
<dbReference type="Pfam" id="PF18697">
    <property type="entry name" value="MLVIN_C"/>
    <property type="match status" value="1"/>
</dbReference>
<sequence>MTCRVTAKKCVLCCLMSGAGERAGRQKGGLGPFRVLLTTPTAVKVVEEATWIHDSHCRKVPSSSQEEEQRENIRITDSGVYEVKISSSTSLRRRRSISRVKSFDVAVINSGLSPGVVAGLSVIVLLLVAVAVALGVIFYRRRRSGNDKY</sequence>
<gene>
    <name evidence="8" type="ORF">QQF64_019971</name>
</gene>
<dbReference type="EMBL" id="JAYMGO010000022">
    <property type="protein sequence ID" value="KAL1252175.1"/>
    <property type="molecule type" value="Genomic_DNA"/>
</dbReference>
<evidence type="ECO:0000313" key="9">
    <source>
        <dbReference type="Proteomes" id="UP001558613"/>
    </source>
</evidence>
<organism evidence="8 9">
    <name type="scientific">Cirrhinus molitorella</name>
    <name type="common">mud carp</name>
    <dbReference type="NCBI Taxonomy" id="172907"/>
    <lineage>
        <taxon>Eukaryota</taxon>
        <taxon>Metazoa</taxon>
        <taxon>Chordata</taxon>
        <taxon>Craniata</taxon>
        <taxon>Vertebrata</taxon>
        <taxon>Euteleostomi</taxon>
        <taxon>Actinopterygii</taxon>
        <taxon>Neopterygii</taxon>
        <taxon>Teleostei</taxon>
        <taxon>Ostariophysi</taxon>
        <taxon>Cypriniformes</taxon>
        <taxon>Cyprinidae</taxon>
        <taxon>Labeoninae</taxon>
        <taxon>Labeonini</taxon>
        <taxon>Cirrhinus</taxon>
    </lineage>
</organism>
<keyword evidence="2" id="KW-0548">Nucleotidyltransferase</keyword>
<feature type="transmembrane region" description="Helical" evidence="6">
    <location>
        <begin position="116"/>
        <end position="139"/>
    </location>
</feature>
<protein>
    <recommendedName>
        <fullName evidence="7">Murine leukemia virus integrase C-terminal domain-containing protein</fullName>
    </recommendedName>
</protein>
<keyword evidence="3" id="KW-0540">Nuclease</keyword>
<keyword evidence="4" id="KW-0255">Endonuclease</keyword>
<dbReference type="Proteomes" id="UP001558613">
    <property type="component" value="Unassembled WGS sequence"/>
</dbReference>
<accession>A0ABR3LIL1</accession>